<name>A0A226F762_FOLCA</name>
<proteinExistence type="predicted"/>
<accession>A0A226F762</accession>
<dbReference type="EMBL" id="LNIX01000001">
    <property type="protein sequence ID" value="OXA65051.1"/>
    <property type="molecule type" value="Genomic_DNA"/>
</dbReference>
<sequence>MDFLGLIIFVLSFTSGYSLSVRSIVCNNNASIHRVHIDGCDQEPCAIKKGDKLPIEVDFKFSYPEVAREVAFQVFAPYWKVAGVGSMHGSDLAWDRSCKNLGLLGCPNLASGKLHTLRTNLYADPNMEPVMYLKKTGVVTTRWWLSPQYLFDTSECRFHIKMNITM</sequence>
<dbReference type="InterPro" id="IPR014756">
    <property type="entry name" value="Ig_E-set"/>
</dbReference>
<gene>
    <name evidence="2" type="ORF">Fcan01_01420</name>
</gene>
<evidence type="ECO:0000313" key="3">
    <source>
        <dbReference type="Proteomes" id="UP000198287"/>
    </source>
</evidence>
<reference evidence="2 3" key="1">
    <citation type="submission" date="2015-12" db="EMBL/GenBank/DDBJ databases">
        <title>The genome of Folsomia candida.</title>
        <authorList>
            <person name="Faddeeva A."/>
            <person name="Derks M.F."/>
            <person name="Anvar Y."/>
            <person name="Smit S."/>
            <person name="Van Straalen N."/>
            <person name="Roelofs D."/>
        </authorList>
    </citation>
    <scope>NUCLEOTIDE SEQUENCE [LARGE SCALE GENOMIC DNA]</scope>
    <source>
        <strain evidence="2 3">VU population</strain>
        <tissue evidence="2">Whole body</tissue>
    </source>
</reference>
<protein>
    <recommendedName>
        <fullName evidence="4">MD-2-related lipid-recognition domain-containing protein</fullName>
    </recommendedName>
</protein>
<dbReference type="Proteomes" id="UP000198287">
    <property type="component" value="Unassembled WGS sequence"/>
</dbReference>
<dbReference type="SUPFAM" id="SSF81296">
    <property type="entry name" value="E set domains"/>
    <property type="match status" value="1"/>
</dbReference>
<evidence type="ECO:0000256" key="1">
    <source>
        <dbReference type="SAM" id="SignalP"/>
    </source>
</evidence>
<dbReference type="OrthoDB" id="8282899at2759"/>
<keyword evidence="1" id="KW-0732">Signal</keyword>
<feature type="signal peptide" evidence="1">
    <location>
        <begin position="1"/>
        <end position="18"/>
    </location>
</feature>
<evidence type="ECO:0000313" key="2">
    <source>
        <dbReference type="EMBL" id="OXA65051.1"/>
    </source>
</evidence>
<dbReference type="AlphaFoldDB" id="A0A226F762"/>
<feature type="chain" id="PRO_5012940368" description="MD-2-related lipid-recognition domain-containing protein" evidence="1">
    <location>
        <begin position="19"/>
        <end position="166"/>
    </location>
</feature>
<evidence type="ECO:0008006" key="4">
    <source>
        <dbReference type="Google" id="ProtNLM"/>
    </source>
</evidence>
<dbReference type="Gene3D" id="2.60.40.770">
    <property type="match status" value="1"/>
</dbReference>
<organism evidence="2 3">
    <name type="scientific">Folsomia candida</name>
    <name type="common">Springtail</name>
    <dbReference type="NCBI Taxonomy" id="158441"/>
    <lineage>
        <taxon>Eukaryota</taxon>
        <taxon>Metazoa</taxon>
        <taxon>Ecdysozoa</taxon>
        <taxon>Arthropoda</taxon>
        <taxon>Hexapoda</taxon>
        <taxon>Collembola</taxon>
        <taxon>Entomobryomorpha</taxon>
        <taxon>Isotomoidea</taxon>
        <taxon>Isotomidae</taxon>
        <taxon>Proisotominae</taxon>
        <taxon>Folsomia</taxon>
    </lineage>
</organism>
<comment type="caution">
    <text evidence="2">The sequence shown here is derived from an EMBL/GenBank/DDBJ whole genome shotgun (WGS) entry which is preliminary data.</text>
</comment>
<keyword evidence="3" id="KW-1185">Reference proteome</keyword>